<dbReference type="PANTHER" id="PTHR10996">
    <property type="entry name" value="2-HYDROXYACID DEHYDROGENASE-RELATED"/>
    <property type="match status" value="1"/>
</dbReference>
<evidence type="ECO:0000313" key="6">
    <source>
        <dbReference type="EMBL" id="QSO49071.1"/>
    </source>
</evidence>
<dbReference type="EMBL" id="CP071182">
    <property type="protein sequence ID" value="QSO49071.1"/>
    <property type="molecule type" value="Genomic_DNA"/>
</dbReference>
<dbReference type="GO" id="GO:0051287">
    <property type="term" value="F:NAD binding"/>
    <property type="evidence" value="ECO:0007669"/>
    <property type="project" value="InterPro"/>
</dbReference>
<keyword evidence="7" id="KW-1185">Reference proteome</keyword>
<dbReference type="FunFam" id="3.40.50.720:FF:000462">
    <property type="entry name" value="Glyoxylate reductase (NADP+)"/>
    <property type="match status" value="1"/>
</dbReference>
<dbReference type="InterPro" id="IPR029753">
    <property type="entry name" value="D-isomer_DH_CS"/>
</dbReference>
<dbReference type="PROSITE" id="PS00065">
    <property type="entry name" value="D_2_HYDROXYACID_DH_1"/>
    <property type="match status" value="1"/>
</dbReference>
<dbReference type="PANTHER" id="PTHR10996:SF283">
    <property type="entry name" value="GLYOXYLATE_HYDROXYPYRUVATE REDUCTASE B"/>
    <property type="match status" value="1"/>
</dbReference>
<comment type="similarity">
    <text evidence="1 3">Belongs to the D-isomer specific 2-hydroxyacid dehydrogenase family.</text>
</comment>
<dbReference type="KEGG" id="afx:JZ786_09155"/>
<keyword evidence="2 3" id="KW-0560">Oxidoreductase</keyword>
<evidence type="ECO:0000259" key="4">
    <source>
        <dbReference type="Pfam" id="PF00389"/>
    </source>
</evidence>
<gene>
    <name evidence="6" type="ORF">JZ786_09155</name>
</gene>
<dbReference type="Pfam" id="PF02826">
    <property type="entry name" value="2-Hacid_dh_C"/>
    <property type="match status" value="1"/>
</dbReference>
<dbReference type="CDD" id="cd05301">
    <property type="entry name" value="GDH"/>
    <property type="match status" value="1"/>
</dbReference>
<dbReference type="InterPro" id="IPR036291">
    <property type="entry name" value="NAD(P)-bd_dom_sf"/>
</dbReference>
<dbReference type="AlphaFoldDB" id="A0A9X7W1N9"/>
<evidence type="ECO:0000256" key="3">
    <source>
        <dbReference type="RuleBase" id="RU003719"/>
    </source>
</evidence>
<dbReference type="InterPro" id="IPR006139">
    <property type="entry name" value="D-isomer_2_OHA_DH_cat_dom"/>
</dbReference>
<evidence type="ECO:0000256" key="1">
    <source>
        <dbReference type="ARBA" id="ARBA00005854"/>
    </source>
</evidence>
<protein>
    <submittedName>
        <fullName evidence="6">D-glycerate dehydrogenase</fullName>
    </submittedName>
</protein>
<dbReference type="Pfam" id="PF00389">
    <property type="entry name" value="2-Hacid_dh"/>
    <property type="match status" value="1"/>
</dbReference>
<reference evidence="6 7" key="1">
    <citation type="submission" date="2021-02" db="EMBL/GenBank/DDBJ databases">
        <title>Alicyclobacillus curvatus sp. nov. and Alicyclobacillus mengziensis sp. nov., two acidophilic bacteria isolated from acid mine drainage.</title>
        <authorList>
            <person name="Huang Y."/>
        </authorList>
    </citation>
    <scope>NUCLEOTIDE SEQUENCE [LARGE SCALE GENOMIC DNA]</scope>
    <source>
        <strain evidence="6 7">S30H14</strain>
    </source>
</reference>
<dbReference type="Proteomes" id="UP000663505">
    <property type="component" value="Chromosome"/>
</dbReference>
<dbReference type="PROSITE" id="PS00671">
    <property type="entry name" value="D_2_HYDROXYACID_DH_3"/>
    <property type="match status" value="1"/>
</dbReference>
<dbReference type="SUPFAM" id="SSF51735">
    <property type="entry name" value="NAD(P)-binding Rossmann-fold domains"/>
    <property type="match status" value="1"/>
</dbReference>
<dbReference type="Gene3D" id="3.40.50.720">
    <property type="entry name" value="NAD(P)-binding Rossmann-like Domain"/>
    <property type="match status" value="2"/>
</dbReference>
<organism evidence="6 7">
    <name type="scientific">Alicyclobacillus mengziensis</name>
    <dbReference type="NCBI Taxonomy" id="2931921"/>
    <lineage>
        <taxon>Bacteria</taxon>
        <taxon>Bacillati</taxon>
        <taxon>Bacillota</taxon>
        <taxon>Bacilli</taxon>
        <taxon>Bacillales</taxon>
        <taxon>Alicyclobacillaceae</taxon>
        <taxon>Alicyclobacillus</taxon>
    </lineage>
</organism>
<evidence type="ECO:0000313" key="7">
    <source>
        <dbReference type="Proteomes" id="UP000663505"/>
    </source>
</evidence>
<evidence type="ECO:0000256" key="2">
    <source>
        <dbReference type="ARBA" id="ARBA00023002"/>
    </source>
</evidence>
<dbReference type="InterPro" id="IPR006140">
    <property type="entry name" value="D-isomer_DH_NAD-bd"/>
</dbReference>
<accession>A0A9X7W1N9</accession>
<feature type="domain" description="D-isomer specific 2-hydroxyacid dehydrogenase catalytic" evidence="4">
    <location>
        <begin position="9"/>
        <end position="324"/>
    </location>
</feature>
<dbReference type="SUPFAM" id="SSF52283">
    <property type="entry name" value="Formate/glycerate dehydrogenase catalytic domain-like"/>
    <property type="match status" value="1"/>
</dbReference>
<name>A0A9X7W1N9_9BACL</name>
<dbReference type="RefSeq" id="WP_206658385.1">
    <property type="nucleotide sequence ID" value="NZ_CP071182.1"/>
</dbReference>
<sequence>MQTTNPKKVFVTRALPDEWLAPLRQVALVDVFTTAERPIDRSTLLQSVAGVDGIVSMLTDRMDDEVFEAAGTNLRVVANMAVGYDNIDLAAAAAREIVVTNTPDVLTEATADLAFGLILTTARRITEAERYLRSRQWKTWSPMLLTGVDVYGKTLGIVGLGRIGMAVARRAAGFGMHILYHNRQRNEDGESALGCHYRDLDDLLREADFVVVLVPASQGAKPMFSFREFSLMKRTAVFINVARGSLVNEEALVAALKTRRIYAAGLDVYGVEPVQPDHPLLELDNVVLLPHIGSASMDTRRRMAELAILNCRSVIEGLPPKTPVRF</sequence>
<dbReference type="InterPro" id="IPR050223">
    <property type="entry name" value="D-isomer_2-hydroxyacid_DH"/>
</dbReference>
<dbReference type="InterPro" id="IPR029752">
    <property type="entry name" value="D-isomer_DH_CS1"/>
</dbReference>
<proteinExistence type="inferred from homology"/>
<dbReference type="GO" id="GO:0016618">
    <property type="term" value="F:hydroxypyruvate reductase [NAD(P)H] activity"/>
    <property type="evidence" value="ECO:0007669"/>
    <property type="project" value="TreeGrafter"/>
</dbReference>
<feature type="domain" description="D-isomer specific 2-hydroxyacid dehydrogenase NAD-binding" evidence="5">
    <location>
        <begin position="115"/>
        <end position="293"/>
    </location>
</feature>
<dbReference type="GO" id="GO:0005829">
    <property type="term" value="C:cytosol"/>
    <property type="evidence" value="ECO:0007669"/>
    <property type="project" value="TreeGrafter"/>
</dbReference>
<evidence type="ECO:0000259" key="5">
    <source>
        <dbReference type="Pfam" id="PF02826"/>
    </source>
</evidence>
<dbReference type="GO" id="GO:0030267">
    <property type="term" value="F:glyoxylate reductase (NADPH) activity"/>
    <property type="evidence" value="ECO:0007669"/>
    <property type="project" value="TreeGrafter"/>
</dbReference>